<dbReference type="AlphaFoldDB" id="A0ABD2XWW3"/>
<reference evidence="8 9" key="1">
    <citation type="submission" date="2024-11" db="EMBL/GenBank/DDBJ databases">
        <title>A near-complete genome assembly of Cinchona calisaya.</title>
        <authorList>
            <person name="Lian D.C."/>
            <person name="Zhao X.W."/>
            <person name="Wei L."/>
        </authorList>
    </citation>
    <scope>NUCLEOTIDE SEQUENCE [LARGE SCALE GENOMIC DNA]</scope>
    <source>
        <tissue evidence="8">Nenye</tissue>
    </source>
</reference>
<feature type="compositionally biased region" description="Basic and acidic residues" evidence="6">
    <location>
        <begin position="9"/>
        <end position="23"/>
    </location>
</feature>
<dbReference type="InterPro" id="IPR049914">
    <property type="entry name" value="PHD1-3/5-6"/>
</dbReference>
<name>A0ABD2XWW3_9GENT</name>
<evidence type="ECO:0000313" key="8">
    <source>
        <dbReference type="EMBL" id="KAL3499887.1"/>
    </source>
</evidence>
<dbReference type="Pfam" id="PF23121">
    <property type="entry name" value="SPOC_AIPP2"/>
    <property type="match status" value="1"/>
</dbReference>
<feature type="non-terminal residue" evidence="8">
    <location>
        <position position="1"/>
    </location>
</feature>
<keyword evidence="1" id="KW-0479">Metal-binding</keyword>
<dbReference type="GO" id="GO:0008270">
    <property type="term" value="F:zinc ion binding"/>
    <property type="evidence" value="ECO:0007669"/>
    <property type="project" value="UniProtKB-KW"/>
</dbReference>
<dbReference type="Proteomes" id="UP001630127">
    <property type="component" value="Unassembled WGS sequence"/>
</dbReference>
<accession>A0ABD2XWW3</accession>
<proteinExistence type="predicted"/>
<evidence type="ECO:0000313" key="9">
    <source>
        <dbReference type="Proteomes" id="UP001630127"/>
    </source>
</evidence>
<dbReference type="PANTHER" id="PTHR33304:SF9">
    <property type="entry name" value="RING_FYVE_PHD ZINC FINGER SUPERFAMILY PROTEIN"/>
    <property type="match status" value="1"/>
</dbReference>
<evidence type="ECO:0000256" key="6">
    <source>
        <dbReference type="SAM" id="MobiDB-lite"/>
    </source>
</evidence>
<comment type="caution">
    <text evidence="8">The sequence shown here is derived from an EMBL/GenBank/DDBJ whole genome shotgun (WGS) entry which is preliminary data.</text>
</comment>
<keyword evidence="5" id="KW-0804">Transcription</keyword>
<evidence type="ECO:0000259" key="7">
    <source>
        <dbReference type="Pfam" id="PF23121"/>
    </source>
</evidence>
<feature type="region of interest" description="Disordered" evidence="6">
    <location>
        <begin position="1"/>
        <end position="23"/>
    </location>
</feature>
<dbReference type="PANTHER" id="PTHR33304">
    <property type="match status" value="1"/>
</dbReference>
<evidence type="ECO:0000256" key="4">
    <source>
        <dbReference type="ARBA" id="ARBA00023015"/>
    </source>
</evidence>
<organism evidence="8 9">
    <name type="scientific">Cinchona calisaya</name>
    <dbReference type="NCBI Taxonomy" id="153742"/>
    <lineage>
        <taxon>Eukaryota</taxon>
        <taxon>Viridiplantae</taxon>
        <taxon>Streptophyta</taxon>
        <taxon>Embryophyta</taxon>
        <taxon>Tracheophyta</taxon>
        <taxon>Spermatophyta</taxon>
        <taxon>Magnoliopsida</taxon>
        <taxon>eudicotyledons</taxon>
        <taxon>Gunneridae</taxon>
        <taxon>Pentapetalae</taxon>
        <taxon>asterids</taxon>
        <taxon>lamiids</taxon>
        <taxon>Gentianales</taxon>
        <taxon>Rubiaceae</taxon>
        <taxon>Cinchonoideae</taxon>
        <taxon>Cinchoneae</taxon>
        <taxon>Cinchona</taxon>
    </lineage>
</organism>
<feature type="domain" description="AIPP2-like SPOC-like" evidence="7">
    <location>
        <begin position="314"/>
        <end position="433"/>
    </location>
</feature>
<protein>
    <recommendedName>
        <fullName evidence="7">AIPP2-like SPOC-like domain-containing protein</fullName>
    </recommendedName>
</protein>
<keyword evidence="2" id="KW-0863">Zinc-finger</keyword>
<evidence type="ECO:0000256" key="2">
    <source>
        <dbReference type="ARBA" id="ARBA00022771"/>
    </source>
</evidence>
<keyword evidence="3" id="KW-0862">Zinc</keyword>
<sequence length="457" mass="51085">VKSLPFTDHQSKSKSFNDSEKRPKVQWLDEIPQHCKFFNATHNKKKGSRVRTMRNALSSNYGSSGRSNVLCPKRKRIPPNISEDVSLKKLRCMKEHTPVGMTSKSRFKRLQVGSTKDGTFVSASSCDKKFGFHGEISSPSFYGTKYQGLKAVQISNDSATASNEKAVCLRVVEVIQDVLLPTISDASQEVKHKGETSCHSLEYNIPYRCSDAIGEENLTVLQTSSNGTEKVHKTPFILTSECISNRSGSEYYSRTGSLDHASNCHRGDSSSVSVLDTTMLKDMHGSSQMDVSPSFCNQMNAYRMLAVPMIDCIWKGELEIPNSLRVPGILYKIQAHLSTRASSKIPEAVMKFSDKLILEKVSRLNAWPIQFLEYYPQDDSIGLYFFAQDIESYGNYKRLLQCMVDSDIALIGNCNGIVLLIFSSHLLPENSRYIIAASLGFQIKDMKPTSKDQTTTQ</sequence>
<evidence type="ECO:0000256" key="5">
    <source>
        <dbReference type="ARBA" id="ARBA00023163"/>
    </source>
</evidence>
<dbReference type="EMBL" id="JBJUIK010000016">
    <property type="protein sequence ID" value="KAL3499887.1"/>
    <property type="molecule type" value="Genomic_DNA"/>
</dbReference>
<keyword evidence="4" id="KW-0805">Transcription regulation</keyword>
<gene>
    <name evidence="8" type="ORF">ACH5RR_038980</name>
</gene>
<keyword evidence="9" id="KW-1185">Reference proteome</keyword>
<dbReference type="InterPro" id="IPR056280">
    <property type="entry name" value="AIPP2-like_SPOC"/>
</dbReference>
<evidence type="ECO:0000256" key="1">
    <source>
        <dbReference type="ARBA" id="ARBA00022723"/>
    </source>
</evidence>
<evidence type="ECO:0000256" key="3">
    <source>
        <dbReference type="ARBA" id="ARBA00022833"/>
    </source>
</evidence>